<organism evidence="2 3">
    <name type="scientific">Intestinimonas massiliensis</name>
    <name type="common">ex Afouda et al. 2020</name>
    <dbReference type="NCBI Taxonomy" id="1673721"/>
    <lineage>
        <taxon>Bacteria</taxon>
        <taxon>Bacillati</taxon>
        <taxon>Bacillota</taxon>
        <taxon>Clostridia</taxon>
        <taxon>Eubacteriales</taxon>
        <taxon>Intestinimonas</taxon>
    </lineage>
</organism>
<keyword evidence="1" id="KW-0472">Membrane</keyword>
<protein>
    <submittedName>
        <fullName evidence="2">Uncharacterized protein</fullName>
    </submittedName>
</protein>
<keyword evidence="1" id="KW-0812">Transmembrane</keyword>
<evidence type="ECO:0000313" key="2">
    <source>
        <dbReference type="EMBL" id="MCQ4771888.1"/>
    </source>
</evidence>
<sequence length="222" mass="24204">KITAMVPNSLRIGIILGAGISSVISVAGTRMQGIEISVLCGMAISFITMFSVHFLSRVHTNKVFKLIAKYGMLPGMVGACLIAYLVGEIPWPTMDFSFIDFTRYPEIIKNYTVFGLGFPPLSTFIKAIPMAITCYIIAFGDFVFAETVTNDADAVRTDEVIAYDGNRSNIICGIRNLILSLIAPYGAVLSGPLWGATHVSILERYKHGRKDMDSIFGGLFSL</sequence>
<dbReference type="EMBL" id="JANFYS010000090">
    <property type="protein sequence ID" value="MCQ4771888.1"/>
    <property type="molecule type" value="Genomic_DNA"/>
</dbReference>
<gene>
    <name evidence="2" type="ORF">NE579_15795</name>
</gene>
<feature type="transmembrane region" description="Helical" evidence="1">
    <location>
        <begin position="124"/>
        <end position="144"/>
    </location>
</feature>
<evidence type="ECO:0000256" key="1">
    <source>
        <dbReference type="SAM" id="Phobius"/>
    </source>
</evidence>
<dbReference type="Proteomes" id="UP001204562">
    <property type="component" value="Unassembled WGS sequence"/>
</dbReference>
<feature type="non-terminal residue" evidence="2">
    <location>
        <position position="222"/>
    </location>
</feature>
<feature type="transmembrane region" description="Helical" evidence="1">
    <location>
        <begin position="67"/>
        <end position="87"/>
    </location>
</feature>
<reference evidence="2" key="1">
    <citation type="submission" date="2022-06" db="EMBL/GenBank/DDBJ databases">
        <title>Isolation of gut microbiota from human fecal samples.</title>
        <authorList>
            <person name="Pamer E.G."/>
            <person name="Barat B."/>
            <person name="Waligurski E."/>
            <person name="Medina S."/>
            <person name="Paddock L."/>
            <person name="Mostad J."/>
        </authorList>
    </citation>
    <scope>NUCLEOTIDE SEQUENCE</scope>
    <source>
        <strain evidence="2">DFI.9.91</strain>
    </source>
</reference>
<evidence type="ECO:0000313" key="3">
    <source>
        <dbReference type="Proteomes" id="UP001204562"/>
    </source>
</evidence>
<keyword evidence="1" id="KW-1133">Transmembrane helix</keyword>
<feature type="transmembrane region" description="Helical" evidence="1">
    <location>
        <begin position="36"/>
        <end position="55"/>
    </location>
</feature>
<proteinExistence type="predicted"/>
<feature type="transmembrane region" description="Helical" evidence="1">
    <location>
        <begin position="12"/>
        <end position="30"/>
    </location>
</feature>
<comment type="caution">
    <text evidence="2">The sequence shown here is derived from an EMBL/GenBank/DDBJ whole genome shotgun (WGS) entry which is preliminary data.</text>
</comment>
<feature type="non-terminal residue" evidence="2">
    <location>
        <position position="1"/>
    </location>
</feature>
<name>A0AAW5JPW8_9FIRM</name>
<dbReference type="AlphaFoldDB" id="A0AAW5JPW8"/>
<accession>A0AAW5JPW8</accession>